<dbReference type="PATRIC" id="fig|1675527.3.peg.1869"/>
<evidence type="ECO:0008006" key="3">
    <source>
        <dbReference type="Google" id="ProtNLM"/>
    </source>
</evidence>
<name>A0A0J9E264_9RHOB</name>
<keyword evidence="2" id="KW-1185">Reference proteome</keyword>
<protein>
    <recommendedName>
        <fullName evidence="3">Phytanoyl-CoA dioxygenase</fullName>
    </recommendedName>
</protein>
<comment type="caution">
    <text evidence="1">The sequence shown here is derived from an EMBL/GenBank/DDBJ whole genome shotgun (WGS) entry which is preliminary data.</text>
</comment>
<dbReference type="OrthoDB" id="2553118at2"/>
<dbReference type="SUPFAM" id="SSF51197">
    <property type="entry name" value="Clavaminate synthase-like"/>
    <property type="match status" value="1"/>
</dbReference>
<dbReference type="GO" id="GO:0005506">
    <property type="term" value="F:iron ion binding"/>
    <property type="evidence" value="ECO:0007669"/>
    <property type="project" value="UniProtKB-ARBA"/>
</dbReference>
<dbReference type="InterPro" id="IPR008775">
    <property type="entry name" value="Phytyl_CoA_dOase-like"/>
</dbReference>
<dbReference type="PANTHER" id="PTHR20883">
    <property type="entry name" value="PHYTANOYL-COA DIOXYGENASE DOMAIN CONTAINING 1"/>
    <property type="match status" value="1"/>
</dbReference>
<dbReference type="GO" id="GO:0016706">
    <property type="term" value="F:2-oxoglutarate-dependent dioxygenase activity"/>
    <property type="evidence" value="ECO:0007669"/>
    <property type="project" value="UniProtKB-ARBA"/>
</dbReference>
<dbReference type="Gene3D" id="2.60.120.620">
    <property type="entry name" value="q2cbj1_9rhob like domain"/>
    <property type="match status" value="1"/>
</dbReference>
<proteinExistence type="predicted"/>
<gene>
    <name evidence="1" type="ORF">AIOL_001776</name>
</gene>
<reference evidence="1 2" key="1">
    <citation type="submission" date="2015-06" db="EMBL/GenBank/DDBJ databases">
        <title>Draft genome sequence of an Alphaproteobacteria species associated to the Mediterranean sponge Oscarella lobularis.</title>
        <authorList>
            <person name="Jourda C."/>
            <person name="Santini S."/>
            <person name="Claverie J.-M."/>
        </authorList>
    </citation>
    <scope>NUCLEOTIDE SEQUENCE [LARGE SCALE GENOMIC DNA]</scope>
    <source>
        <strain evidence="1">IGS</strain>
    </source>
</reference>
<dbReference type="RefSeq" id="WP_049642642.1">
    <property type="nucleotide sequence ID" value="NZ_LFTY01000002.1"/>
</dbReference>
<dbReference type="STRING" id="1675527.AIOL_001776"/>
<dbReference type="Pfam" id="PF05721">
    <property type="entry name" value="PhyH"/>
    <property type="match status" value="1"/>
</dbReference>
<evidence type="ECO:0000313" key="2">
    <source>
        <dbReference type="Proteomes" id="UP000037178"/>
    </source>
</evidence>
<dbReference type="EMBL" id="LFTY01000002">
    <property type="protein sequence ID" value="KMW56820.1"/>
    <property type="molecule type" value="Genomic_DNA"/>
</dbReference>
<organism evidence="1 2">
    <name type="scientific">Candidatus Rhodobacter oscarellae</name>
    <dbReference type="NCBI Taxonomy" id="1675527"/>
    <lineage>
        <taxon>Bacteria</taxon>
        <taxon>Pseudomonadati</taxon>
        <taxon>Pseudomonadota</taxon>
        <taxon>Alphaproteobacteria</taxon>
        <taxon>Rhodobacterales</taxon>
        <taxon>Rhodobacter group</taxon>
        <taxon>Rhodobacter</taxon>
    </lineage>
</organism>
<accession>A0A0J9E264</accession>
<dbReference type="PANTHER" id="PTHR20883:SF14">
    <property type="entry name" value="PHYTANOYL-COA DIOXYGENASE"/>
    <property type="match status" value="1"/>
</dbReference>
<dbReference type="AlphaFoldDB" id="A0A0J9E264"/>
<sequence length="315" mass="35195">MLNQDQIATFQKQGYLVVEDVLEPARLEAVRAEYSQLLDGLYDGWHREGRVPAPRGLDFWGKLLAAYKARCDYFQPMDISLPGDRIQADTPMHFGPAVFDMVTSPRLLDMVEDLIGAEITSNPIQHVRIKPPAVDLDSDEVRAHITATDWHQDRAVALAEADQTQMVTVWLAVTDATVENGCLQVLPQEAGQEMLPHCPKTQTGIADGFVDEARAVPLPVRAGGAVIFHPLTPHGSLANTTDGFRWSFDLRYHVTGQASGRGHFPEFVARSRARPETALRDWRAWRGMWEDARTRLAQAPHVELHRWTSGAPYCA</sequence>
<dbReference type="Proteomes" id="UP000037178">
    <property type="component" value="Unassembled WGS sequence"/>
</dbReference>
<evidence type="ECO:0000313" key="1">
    <source>
        <dbReference type="EMBL" id="KMW56820.1"/>
    </source>
</evidence>